<keyword evidence="2" id="KW-1185">Reference proteome</keyword>
<comment type="caution">
    <text evidence="1">The sequence shown here is derived from an EMBL/GenBank/DDBJ whole genome shotgun (WGS) entry which is preliminary data.</text>
</comment>
<dbReference type="OrthoDB" id="6499183at2"/>
<gene>
    <name evidence="1" type="ORF">BMI79_07140</name>
</gene>
<accession>A0A1S8CLK1</accession>
<evidence type="ECO:0000313" key="2">
    <source>
        <dbReference type="Proteomes" id="UP000216021"/>
    </source>
</evidence>
<organism evidence="1 2">
    <name type="scientific">Serratia oryzae</name>
    <dbReference type="NCBI Taxonomy" id="2034155"/>
    <lineage>
        <taxon>Bacteria</taxon>
        <taxon>Pseudomonadati</taxon>
        <taxon>Pseudomonadota</taxon>
        <taxon>Gammaproteobacteria</taxon>
        <taxon>Enterobacterales</taxon>
        <taxon>Yersiniaceae</taxon>
        <taxon>Serratia</taxon>
    </lineage>
</organism>
<dbReference type="EMBL" id="MOXD01000003">
    <property type="protein sequence ID" value="OMQ24591.1"/>
    <property type="molecule type" value="Genomic_DNA"/>
</dbReference>
<dbReference type="AlphaFoldDB" id="A0A1S8CLK1"/>
<name>A0A1S8CLK1_9GAMM</name>
<sequence length="256" mass="29376">MENSLEKPKRPWRWPLRIVVIGCALYFSRSFWPMFFQGEPYAEIEATIPPDMTLRVGASYRSSSCTEMTFSDFSQIPGGKGWSKEYTSDNQGKVTAKVYQRVMGPCNWYLTDFGIDTVYHKIPANVLAVSAVSNDIKKEMAQHFSDASDISHRTASLSFNIDSGYQSNEYNNINNVTLNTNITPSIIKIASNYGGLYYDFNYEQKRIPNELYKIEGLDPYGRKESLKINYHVNVNNYILFKEYYPSSDKNTSKVIQ</sequence>
<evidence type="ECO:0000313" key="1">
    <source>
        <dbReference type="EMBL" id="OMQ24591.1"/>
    </source>
</evidence>
<protein>
    <submittedName>
        <fullName evidence="1">Uncharacterized protein</fullName>
    </submittedName>
</protein>
<dbReference type="STRING" id="2034155.BMI79_07140"/>
<proteinExistence type="predicted"/>
<dbReference type="RefSeq" id="WP_076941473.1">
    <property type="nucleotide sequence ID" value="NZ_MOXD01000003.1"/>
</dbReference>
<dbReference type="Proteomes" id="UP000216021">
    <property type="component" value="Unassembled WGS sequence"/>
</dbReference>
<reference evidence="1 2" key="1">
    <citation type="submission" date="2016-11" db="EMBL/GenBank/DDBJ databases">
        <title>Rahnella oryzae sp. nov., isolated from rice root.</title>
        <authorList>
            <person name="Zhang X.-X."/>
            <person name="Zhang J."/>
        </authorList>
    </citation>
    <scope>NUCLEOTIDE SEQUENCE [LARGE SCALE GENOMIC DNA]</scope>
    <source>
        <strain evidence="1 2">J11-6</strain>
    </source>
</reference>